<dbReference type="Pfam" id="PF01455">
    <property type="entry name" value="HupF_HypC"/>
    <property type="match status" value="1"/>
</dbReference>
<dbReference type="AlphaFoldDB" id="A0A4R2KAS1"/>
<comment type="caution">
    <text evidence="2">The sequence shown here is derived from an EMBL/GenBank/DDBJ whole genome shotgun (WGS) entry which is preliminary data.</text>
</comment>
<dbReference type="Gene3D" id="2.30.30.140">
    <property type="match status" value="1"/>
</dbReference>
<sequence>MCVGLPFRILAVDGIAARVTDGETTALIDLSLTPDARPGDWVLTFLGAAREVLDADEAQKILAALAGLCAVMGGGDPGDAFADLDARGPSLPPHLQAALDAGRSEG</sequence>
<dbReference type="Proteomes" id="UP000295142">
    <property type="component" value="Unassembled WGS sequence"/>
</dbReference>
<dbReference type="GO" id="GO:0051604">
    <property type="term" value="P:protein maturation"/>
    <property type="evidence" value="ECO:0007669"/>
    <property type="project" value="TreeGrafter"/>
</dbReference>
<dbReference type="GO" id="GO:0005506">
    <property type="term" value="F:iron ion binding"/>
    <property type="evidence" value="ECO:0007669"/>
    <property type="project" value="TreeGrafter"/>
</dbReference>
<dbReference type="OrthoDB" id="9806017at2"/>
<dbReference type="PRINTS" id="PR00445">
    <property type="entry name" value="HUPFHYPC"/>
</dbReference>
<dbReference type="InterPro" id="IPR019812">
    <property type="entry name" value="Hydgase_assmbl_chp_CS"/>
</dbReference>
<evidence type="ECO:0000313" key="3">
    <source>
        <dbReference type="Proteomes" id="UP000295142"/>
    </source>
</evidence>
<reference evidence="2 3" key="1">
    <citation type="submission" date="2019-03" db="EMBL/GenBank/DDBJ databases">
        <title>Genomic Encyclopedia of Type Strains, Phase IV (KMG-IV): sequencing the most valuable type-strain genomes for metagenomic binning, comparative biology and taxonomic classification.</title>
        <authorList>
            <person name="Goeker M."/>
        </authorList>
    </citation>
    <scope>NUCLEOTIDE SEQUENCE [LARGE SCALE GENOMIC DNA]</scope>
    <source>
        <strain evidence="2 3">DSM 4868</strain>
    </source>
</reference>
<dbReference type="NCBIfam" id="TIGR00074">
    <property type="entry name" value="hypC_hupF"/>
    <property type="match status" value="1"/>
</dbReference>
<dbReference type="PANTHER" id="PTHR35177">
    <property type="entry name" value="HYDROGENASE MATURATION FACTOR HYBG"/>
    <property type="match status" value="1"/>
</dbReference>
<dbReference type="RefSeq" id="WP_132545262.1">
    <property type="nucleotide sequence ID" value="NZ_SLWW01000009.1"/>
</dbReference>
<dbReference type="EMBL" id="SLWW01000009">
    <property type="protein sequence ID" value="TCO70553.1"/>
    <property type="molecule type" value="Genomic_DNA"/>
</dbReference>
<dbReference type="PROSITE" id="PS01097">
    <property type="entry name" value="HUPF_HYPC"/>
    <property type="match status" value="1"/>
</dbReference>
<dbReference type="SUPFAM" id="SSF159127">
    <property type="entry name" value="HupF/HypC-like"/>
    <property type="match status" value="1"/>
</dbReference>
<comment type="similarity">
    <text evidence="1">Belongs to the HupF/HypC family.</text>
</comment>
<dbReference type="PANTHER" id="PTHR35177:SF1">
    <property type="entry name" value="HYDROGENASE MATURATION FACTOR HYPC"/>
    <property type="match status" value="1"/>
</dbReference>
<dbReference type="InterPro" id="IPR001109">
    <property type="entry name" value="Hydrogenase_HupF/HypC"/>
</dbReference>
<protein>
    <submittedName>
        <fullName evidence="2">Hydrogenase expression/formation protein HypC</fullName>
    </submittedName>
</protein>
<keyword evidence="3" id="KW-1185">Reference proteome</keyword>
<organism evidence="2 3">
    <name type="scientific">Rhodovulum euryhalinum</name>
    <dbReference type="NCBI Taxonomy" id="35805"/>
    <lineage>
        <taxon>Bacteria</taxon>
        <taxon>Pseudomonadati</taxon>
        <taxon>Pseudomonadota</taxon>
        <taxon>Alphaproteobacteria</taxon>
        <taxon>Rhodobacterales</taxon>
        <taxon>Paracoccaceae</taxon>
        <taxon>Rhodovulum</taxon>
    </lineage>
</organism>
<accession>A0A4R2KAS1</accession>
<name>A0A4R2KAS1_9RHOB</name>
<gene>
    <name evidence="2" type="ORF">EV655_109100</name>
</gene>
<evidence type="ECO:0000313" key="2">
    <source>
        <dbReference type="EMBL" id="TCO70553.1"/>
    </source>
</evidence>
<proteinExistence type="inferred from homology"/>
<evidence type="ECO:0000256" key="1">
    <source>
        <dbReference type="ARBA" id="ARBA00006018"/>
    </source>
</evidence>
<dbReference type="GO" id="GO:1902670">
    <property type="term" value="F:carbon dioxide binding"/>
    <property type="evidence" value="ECO:0007669"/>
    <property type="project" value="TreeGrafter"/>
</dbReference>